<dbReference type="Proteomes" id="UP000243459">
    <property type="component" value="Chromosome 2"/>
</dbReference>
<dbReference type="EMBL" id="CM007382">
    <property type="protein sequence ID" value="ONK78284.1"/>
    <property type="molecule type" value="Genomic_DNA"/>
</dbReference>
<name>A0A5P1FJM1_ASPOF</name>
<keyword evidence="4" id="KW-1185">Reference proteome</keyword>
<evidence type="ECO:0000256" key="1">
    <source>
        <dbReference type="ARBA" id="ARBA00022737"/>
    </source>
</evidence>
<reference evidence="4" key="1">
    <citation type="journal article" date="2017" name="Nat. Commun.">
        <title>The asparagus genome sheds light on the origin and evolution of a young Y chromosome.</title>
        <authorList>
            <person name="Harkess A."/>
            <person name="Zhou J."/>
            <person name="Xu C."/>
            <person name="Bowers J.E."/>
            <person name="Van der Hulst R."/>
            <person name="Ayyampalayam S."/>
            <person name="Mercati F."/>
            <person name="Riccardi P."/>
            <person name="McKain M.R."/>
            <person name="Kakrana A."/>
            <person name="Tang H."/>
            <person name="Ray J."/>
            <person name="Groenendijk J."/>
            <person name="Arikit S."/>
            <person name="Mathioni S.M."/>
            <person name="Nakano M."/>
            <person name="Shan H."/>
            <person name="Telgmann-Rauber A."/>
            <person name="Kanno A."/>
            <person name="Yue Z."/>
            <person name="Chen H."/>
            <person name="Li W."/>
            <person name="Chen Y."/>
            <person name="Xu X."/>
            <person name="Zhang Y."/>
            <person name="Luo S."/>
            <person name="Chen H."/>
            <person name="Gao J."/>
            <person name="Mao Z."/>
            <person name="Pires J.C."/>
            <person name="Luo M."/>
            <person name="Kudrna D."/>
            <person name="Wing R.A."/>
            <person name="Meyers B.C."/>
            <person name="Yi K."/>
            <person name="Kong H."/>
            <person name="Lavrijsen P."/>
            <person name="Sunseri F."/>
            <person name="Falavigna A."/>
            <person name="Ye Y."/>
            <person name="Leebens-Mack J.H."/>
            <person name="Chen G."/>
        </authorList>
    </citation>
    <scope>NUCLEOTIDE SEQUENCE [LARGE SCALE GENOMIC DNA]</scope>
    <source>
        <strain evidence="4">cv. DH0086</strain>
    </source>
</reference>
<dbReference type="Gramene" id="ONK78284">
    <property type="protein sequence ID" value="ONK78284"/>
    <property type="gene ID" value="A4U43_C02F16660"/>
</dbReference>
<feature type="region of interest" description="Disordered" evidence="2">
    <location>
        <begin position="1"/>
        <end position="26"/>
    </location>
</feature>
<dbReference type="AlphaFoldDB" id="A0A5P1FJM1"/>
<protein>
    <submittedName>
        <fullName evidence="3">Uncharacterized protein</fullName>
    </submittedName>
</protein>
<sequence>MSSAEDPSTPNSTTGSESPTDDEHDVSHMEKLLRNGDFYMGQWRNDLPNGTGKYLWTVSCLRHINTFFMESTKKRRAKGLEDYKKAHQLGAPNLTLNEYEMTGEDIKDLHWASLAEDMYTRIPQEDSFPLYVLAQAIYDSNELDHYHPTIGITIDDGWTQI</sequence>
<gene>
    <name evidence="3" type="ORF">A4U43_C02F16660</name>
</gene>
<evidence type="ECO:0000313" key="4">
    <source>
        <dbReference type="Proteomes" id="UP000243459"/>
    </source>
</evidence>
<proteinExistence type="predicted"/>
<accession>A0A5P1FJM1</accession>
<evidence type="ECO:0000313" key="3">
    <source>
        <dbReference type="EMBL" id="ONK78284.1"/>
    </source>
</evidence>
<dbReference type="Pfam" id="PF02493">
    <property type="entry name" value="MORN"/>
    <property type="match status" value="1"/>
</dbReference>
<evidence type="ECO:0000256" key="2">
    <source>
        <dbReference type="SAM" id="MobiDB-lite"/>
    </source>
</evidence>
<feature type="compositionally biased region" description="Polar residues" evidence="2">
    <location>
        <begin position="1"/>
        <end position="18"/>
    </location>
</feature>
<keyword evidence="1" id="KW-0677">Repeat</keyword>
<dbReference type="InterPro" id="IPR003409">
    <property type="entry name" value="MORN"/>
</dbReference>
<organism evidence="3 4">
    <name type="scientific">Asparagus officinalis</name>
    <name type="common">Garden asparagus</name>
    <dbReference type="NCBI Taxonomy" id="4686"/>
    <lineage>
        <taxon>Eukaryota</taxon>
        <taxon>Viridiplantae</taxon>
        <taxon>Streptophyta</taxon>
        <taxon>Embryophyta</taxon>
        <taxon>Tracheophyta</taxon>
        <taxon>Spermatophyta</taxon>
        <taxon>Magnoliopsida</taxon>
        <taxon>Liliopsida</taxon>
        <taxon>Asparagales</taxon>
        <taxon>Asparagaceae</taxon>
        <taxon>Asparagoideae</taxon>
        <taxon>Asparagus</taxon>
    </lineage>
</organism>
<dbReference type="GO" id="GO:0016020">
    <property type="term" value="C:membrane"/>
    <property type="evidence" value="ECO:0007669"/>
    <property type="project" value="UniProtKB-ARBA"/>
</dbReference>